<dbReference type="EMBL" id="JAACNH010000008">
    <property type="protein sequence ID" value="KAG8433873.1"/>
    <property type="molecule type" value="Genomic_DNA"/>
</dbReference>
<gene>
    <name evidence="8" type="ORF">GDO86_012297</name>
</gene>
<dbReference type="InterPro" id="IPR036179">
    <property type="entry name" value="Ig-like_dom_sf"/>
</dbReference>
<reference evidence="8" key="1">
    <citation type="thesis" date="2020" institute="ProQuest LLC" country="789 East Eisenhower Parkway, Ann Arbor, MI, USA">
        <title>Comparative Genomics and Chromosome Evolution.</title>
        <authorList>
            <person name="Mudd A.B."/>
        </authorList>
    </citation>
    <scope>NUCLEOTIDE SEQUENCE</scope>
    <source>
        <strain evidence="8">Female2</strain>
        <tissue evidence="8">Blood</tissue>
    </source>
</reference>
<keyword evidence="5" id="KW-0472">Membrane</keyword>
<name>A0A8T2IQ39_9PIPI</name>
<organism evidence="8 9">
    <name type="scientific">Hymenochirus boettgeri</name>
    <name type="common">Congo dwarf clawed frog</name>
    <dbReference type="NCBI Taxonomy" id="247094"/>
    <lineage>
        <taxon>Eukaryota</taxon>
        <taxon>Metazoa</taxon>
        <taxon>Chordata</taxon>
        <taxon>Craniata</taxon>
        <taxon>Vertebrata</taxon>
        <taxon>Euteleostomi</taxon>
        <taxon>Amphibia</taxon>
        <taxon>Batrachia</taxon>
        <taxon>Anura</taxon>
        <taxon>Pipoidea</taxon>
        <taxon>Pipidae</taxon>
        <taxon>Pipinae</taxon>
        <taxon>Hymenochirus</taxon>
    </lineage>
</organism>
<dbReference type="Proteomes" id="UP000812440">
    <property type="component" value="Chromosome 7"/>
</dbReference>
<dbReference type="PANTHER" id="PTHR44427">
    <property type="entry name" value="CARCINOEMBRYONIC ANTIGEN-RELATED CELL ADHESION MOLECULE 19"/>
    <property type="match status" value="1"/>
</dbReference>
<proteinExistence type="inferred from homology"/>
<evidence type="ECO:0000256" key="3">
    <source>
        <dbReference type="ARBA" id="ARBA00023319"/>
    </source>
</evidence>
<evidence type="ECO:0000256" key="2">
    <source>
        <dbReference type="ARBA" id="ARBA00023180"/>
    </source>
</evidence>
<keyword evidence="3" id="KW-0393">Immunoglobulin domain</keyword>
<dbReference type="PANTHER" id="PTHR44427:SF1">
    <property type="entry name" value="CARCINOEMBRYONIC ANTIGEN-RELATED CELL ADHESION MOLECULE 1"/>
    <property type="match status" value="1"/>
</dbReference>
<protein>
    <recommendedName>
        <fullName evidence="7">Immunoglobulin V-set domain-containing protein</fullName>
    </recommendedName>
</protein>
<keyword evidence="2" id="KW-0325">Glycoprotein</keyword>
<dbReference type="AlphaFoldDB" id="A0A8T2IQ39"/>
<feature type="chain" id="PRO_5035736315" description="Immunoglobulin V-set domain-containing protein" evidence="6">
    <location>
        <begin position="32"/>
        <end position="180"/>
    </location>
</feature>
<feature type="transmembrane region" description="Helical" evidence="5">
    <location>
        <begin position="142"/>
        <end position="169"/>
    </location>
</feature>
<dbReference type="SUPFAM" id="SSF48726">
    <property type="entry name" value="Immunoglobulin"/>
    <property type="match status" value="1"/>
</dbReference>
<sequence length="180" mass="19697">MISCYKAPSAMICHFTALLCLAIVATSDTSAIKIHPIPECVQNNQNVTLNVLGIDGAIRLFTWYKGTEPNSDNQILNYLPSANPPFTKGAQYFTDVIAQPNGSLVITNLKKSYEGNYTVQIQTASINQAIWDLKLEETCGSFFSAGVIAGIVIAVLTAIGAIVFLSFYLHKKFNNREMNI</sequence>
<dbReference type="InterPro" id="IPR013106">
    <property type="entry name" value="Ig_V-set"/>
</dbReference>
<evidence type="ECO:0000256" key="4">
    <source>
        <dbReference type="ARBA" id="ARBA00038222"/>
    </source>
</evidence>
<evidence type="ECO:0000256" key="6">
    <source>
        <dbReference type="SAM" id="SignalP"/>
    </source>
</evidence>
<comment type="caution">
    <text evidence="8">The sequence shown here is derived from an EMBL/GenBank/DDBJ whole genome shotgun (WGS) entry which is preliminary data.</text>
</comment>
<keyword evidence="1 6" id="KW-0732">Signal</keyword>
<accession>A0A8T2IQ39</accession>
<evidence type="ECO:0000313" key="9">
    <source>
        <dbReference type="Proteomes" id="UP000812440"/>
    </source>
</evidence>
<keyword evidence="9" id="KW-1185">Reference proteome</keyword>
<feature type="signal peptide" evidence="6">
    <location>
        <begin position="1"/>
        <end position="31"/>
    </location>
</feature>
<evidence type="ECO:0000259" key="7">
    <source>
        <dbReference type="Pfam" id="PF07686"/>
    </source>
</evidence>
<dbReference type="InterPro" id="IPR050831">
    <property type="entry name" value="CEA_cell_adhesion"/>
</dbReference>
<feature type="domain" description="Immunoglobulin V-set" evidence="7">
    <location>
        <begin position="41"/>
        <end position="127"/>
    </location>
</feature>
<dbReference type="Pfam" id="PF07686">
    <property type="entry name" value="V-set"/>
    <property type="match status" value="1"/>
</dbReference>
<keyword evidence="5" id="KW-1133">Transmembrane helix</keyword>
<dbReference type="OrthoDB" id="6353782at2759"/>
<evidence type="ECO:0000256" key="5">
    <source>
        <dbReference type="SAM" id="Phobius"/>
    </source>
</evidence>
<dbReference type="Gene3D" id="2.60.40.10">
    <property type="entry name" value="Immunoglobulins"/>
    <property type="match status" value="1"/>
</dbReference>
<evidence type="ECO:0000313" key="8">
    <source>
        <dbReference type="EMBL" id="KAG8433873.1"/>
    </source>
</evidence>
<keyword evidence="5" id="KW-0812">Transmembrane</keyword>
<evidence type="ECO:0000256" key="1">
    <source>
        <dbReference type="ARBA" id="ARBA00022729"/>
    </source>
</evidence>
<comment type="similarity">
    <text evidence="4">Belongs to the immunoglobulin superfamily. CEA family.</text>
</comment>
<dbReference type="InterPro" id="IPR013783">
    <property type="entry name" value="Ig-like_fold"/>
</dbReference>